<name>A0AC35FRU1_9BILA</name>
<dbReference type="Proteomes" id="UP000887580">
    <property type="component" value="Unplaced"/>
</dbReference>
<evidence type="ECO:0000313" key="1">
    <source>
        <dbReference type="Proteomes" id="UP000887580"/>
    </source>
</evidence>
<organism evidence="1 2">
    <name type="scientific">Panagrolaimus sp. PS1159</name>
    <dbReference type="NCBI Taxonomy" id="55785"/>
    <lineage>
        <taxon>Eukaryota</taxon>
        <taxon>Metazoa</taxon>
        <taxon>Ecdysozoa</taxon>
        <taxon>Nematoda</taxon>
        <taxon>Chromadorea</taxon>
        <taxon>Rhabditida</taxon>
        <taxon>Tylenchina</taxon>
        <taxon>Panagrolaimomorpha</taxon>
        <taxon>Panagrolaimoidea</taxon>
        <taxon>Panagrolaimidae</taxon>
        <taxon>Panagrolaimus</taxon>
    </lineage>
</organism>
<reference evidence="2" key="1">
    <citation type="submission" date="2022-11" db="UniProtKB">
        <authorList>
            <consortium name="WormBaseParasite"/>
        </authorList>
    </citation>
    <scope>IDENTIFICATION</scope>
</reference>
<dbReference type="WBParaSite" id="PS1159_v2.g20271.t1">
    <property type="protein sequence ID" value="PS1159_v2.g20271.t1"/>
    <property type="gene ID" value="PS1159_v2.g20271"/>
</dbReference>
<evidence type="ECO:0000313" key="2">
    <source>
        <dbReference type="WBParaSite" id="PS1159_v2.g20271.t1"/>
    </source>
</evidence>
<accession>A0AC35FRU1</accession>
<proteinExistence type="predicted"/>
<protein>
    <submittedName>
        <fullName evidence="2">Uncharacterized protein</fullName>
    </submittedName>
</protein>
<sequence>MSCLFCGSNLHLSHFCDIYKSDISRTTAARSKKLCCKCFREIGIIKPIITNHSEICLSYQRCHICYSNSHHTFLCNKKETQLLFIPKLDKVLLQRFMRTFDPVEQIQFGFYYNSGNLHLPYSQILNKPTTEYKNLFPPTSTVIYNFPTFVEIGRNFLDKIKLNTRFTNSQFITLKNVELSSYEFLSLLSLNTIELNCNNVTITIDDMDFDMEALTLFMKEKANFNLEIFLNIEIQYADFQEINLIIKEKFEKYFKKKRMNESRWICVRFFERDEEDMSKIVHSLGTYTLK</sequence>